<organism evidence="1 2">
    <name type="scientific">Chlorogloeopsis fritschii PCC 6912</name>
    <dbReference type="NCBI Taxonomy" id="211165"/>
    <lineage>
        <taxon>Bacteria</taxon>
        <taxon>Bacillati</taxon>
        <taxon>Cyanobacteriota</taxon>
        <taxon>Cyanophyceae</taxon>
        <taxon>Nostocales</taxon>
        <taxon>Chlorogloeopsidaceae</taxon>
        <taxon>Chlorogloeopsis</taxon>
    </lineage>
</organism>
<proteinExistence type="predicted"/>
<evidence type="ECO:0000313" key="2">
    <source>
        <dbReference type="Proteomes" id="UP000268857"/>
    </source>
</evidence>
<gene>
    <name evidence="1" type="ORF">PCC6912_40260</name>
</gene>
<sequence>MKTYQQLLQQWSTLAPNECRATENLYAFMVKYNNTLRLVCSDNLDKHTLDFVLVTIINHCLCRNSRIEFASVVSGEVVATISGGLRSQPYSHIAIAALDAYIQLLEF</sequence>
<dbReference type="AlphaFoldDB" id="A0A3S0XUF0"/>
<protein>
    <submittedName>
        <fullName evidence="1">Uncharacterized protein</fullName>
    </submittedName>
</protein>
<dbReference type="RefSeq" id="WP_016879362.1">
    <property type="nucleotide sequence ID" value="NZ_AJLN01000058.1"/>
</dbReference>
<accession>A0A3S0XUF0</accession>
<dbReference type="STRING" id="211165.GCA_000317285_01711"/>
<dbReference type="OrthoDB" id="485837at2"/>
<dbReference type="EMBL" id="RSCJ01000018">
    <property type="protein sequence ID" value="RUR77067.1"/>
    <property type="molecule type" value="Genomic_DNA"/>
</dbReference>
<evidence type="ECO:0000313" key="1">
    <source>
        <dbReference type="EMBL" id="RUR77067.1"/>
    </source>
</evidence>
<keyword evidence="2" id="KW-1185">Reference proteome</keyword>
<dbReference type="Proteomes" id="UP000268857">
    <property type="component" value="Unassembled WGS sequence"/>
</dbReference>
<reference evidence="1 2" key="1">
    <citation type="journal article" date="2019" name="Genome Biol. Evol.">
        <title>Day and night: Metabolic profiles and evolutionary relationships of six axenic non-marine cyanobacteria.</title>
        <authorList>
            <person name="Will S.E."/>
            <person name="Henke P."/>
            <person name="Boedeker C."/>
            <person name="Huang S."/>
            <person name="Brinkmann H."/>
            <person name="Rohde M."/>
            <person name="Jarek M."/>
            <person name="Friedl T."/>
            <person name="Seufert S."/>
            <person name="Schumacher M."/>
            <person name="Overmann J."/>
            <person name="Neumann-Schaal M."/>
            <person name="Petersen J."/>
        </authorList>
    </citation>
    <scope>NUCLEOTIDE SEQUENCE [LARGE SCALE GENOMIC DNA]</scope>
    <source>
        <strain evidence="1 2">PCC 6912</strain>
    </source>
</reference>
<name>A0A3S0XUF0_CHLFR</name>
<comment type="caution">
    <text evidence="1">The sequence shown here is derived from an EMBL/GenBank/DDBJ whole genome shotgun (WGS) entry which is preliminary data.</text>
</comment>